<evidence type="ECO:0000256" key="7">
    <source>
        <dbReference type="SAM" id="Phobius"/>
    </source>
</evidence>
<protein>
    <submittedName>
        <fullName evidence="8">Progestin and adipoQ receptor family member VII, a</fullName>
    </submittedName>
</protein>
<keyword evidence="9" id="KW-1185">Reference proteome</keyword>
<keyword evidence="4 7" id="KW-1133">Transmembrane helix</keyword>
<evidence type="ECO:0000313" key="9">
    <source>
        <dbReference type="Proteomes" id="UP000472265"/>
    </source>
</evidence>
<evidence type="ECO:0000256" key="1">
    <source>
        <dbReference type="ARBA" id="ARBA00004141"/>
    </source>
</evidence>
<keyword evidence="6" id="KW-0862">Zinc</keyword>
<keyword evidence="6" id="KW-0479">Metal-binding</keyword>
<organism evidence="8 9">
    <name type="scientific">Sparus aurata</name>
    <name type="common">Gilthead sea bream</name>
    <dbReference type="NCBI Taxonomy" id="8175"/>
    <lineage>
        <taxon>Eukaryota</taxon>
        <taxon>Metazoa</taxon>
        <taxon>Chordata</taxon>
        <taxon>Craniata</taxon>
        <taxon>Vertebrata</taxon>
        <taxon>Euteleostomi</taxon>
        <taxon>Actinopterygii</taxon>
        <taxon>Neopterygii</taxon>
        <taxon>Teleostei</taxon>
        <taxon>Neoteleostei</taxon>
        <taxon>Acanthomorphata</taxon>
        <taxon>Eupercaria</taxon>
        <taxon>Spariformes</taxon>
        <taxon>Sparidae</taxon>
        <taxon>Sparus</taxon>
    </lineage>
</organism>
<dbReference type="OrthoDB" id="535992at2759"/>
<dbReference type="InParanoid" id="A0A671UPQ3"/>
<dbReference type="GO" id="GO:0046872">
    <property type="term" value="F:metal ion binding"/>
    <property type="evidence" value="ECO:0007669"/>
    <property type="project" value="UniProtKB-KW"/>
</dbReference>
<feature type="transmembrane region" description="Helical" evidence="7">
    <location>
        <begin position="143"/>
        <end position="164"/>
    </location>
</feature>
<dbReference type="Proteomes" id="UP000472265">
    <property type="component" value="Chromosome 3"/>
</dbReference>
<evidence type="ECO:0000256" key="2">
    <source>
        <dbReference type="ARBA" id="ARBA00007018"/>
    </source>
</evidence>
<dbReference type="Pfam" id="PF03006">
    <property type="entry name" value="HlyIII"/>
    <property type="match status" value="1"/>
</dbReference>
<keyword evidence="5 7" id="KW-0472">Membrane</keyword>
<proteinExistence type="inferred from homology"/>
<dbReference type="PANTHER" id="PTHR20855:SF96">
    <property type="entry name" value="PROGESTIN AND ADIPOQ RECEPTOR FAMILY MEMBER VII, A"/>
    <property type="match status" value="1"/>
</dbReference>
<reference evidence="8" key="2">
    <citation type="submission" date="2025-08" db="UniProtKB">
        <authorList>
            <consortium name="Ensembl"/>
        </authorList>
    </citation>
    <scope>IDENTIFICATION</scope>
</reference>
<feature type="binding site" evidence="6">
    <location>
        <position position="129"/>
    </location>
    <ligand>
        <name>Zn(2+)</name>
        <dbReference type="ChEBI" id="CHEBI:29105"/>
    </ligand>
</feature>
<keyword evidence="3 7" id="KW-0812">Transmembrane</keyword>
<feature type="transmembrane region" description="Helical" evidence="7">
    <location>
        <begin position="319"/>
        <end position="340"/>
    </location>
</feature>
<accession>A0A671UPQ3</accession>
<reference evidence="8" key="1">
    <citation type="submission" date="2021-04" db="EMBL/GenBank/DDBJ databases">
        <authorList>
            <consortium name="Wellcome Sanger Institute Data Sharing"/>
        </authorList>
    </citation>
    <scope>NUCLEOTIDE SEQUENCE [LARGE SCALE GENOMIC DNA]</scope>
</reference>
<feature type="transmembrane region" description="Helical" evidence="7">
    <location>
        <begin position="176"/>
        <end position="194"/>
    </location>
</feature>
<feature type="binding site" evidence="6">
    <location>
        <position position="280"/>
    </location>
    <ligand>
        <name>Zn(2+)</name>
        <dbReference type="ChEBI" id="CHEBI:29105"/>
    </ligand>
</feature>
<feature type="binding site" evidence="6">
    <location>
        <position position="284"/>
    </location>
    <ligand>
        <name>Zn(2+)</name>
        <dbReference type="ChEBI" id="CHEBI:29105"/>
    </ligand>
</feature>
<name>A0A671UPQ3_SPAAU</name>
<evidence type="ECO:0000256" key="5">
    <source>
        <dbReference type="ARBA" id="ARBA00023136"/>
    </source>
</evidence>
<evidence type="ECO:0000256" key="6">
    <source>
        <dbReference type="PIRSR" id="PIRSR604254-1"/>
    </source>
</evidence>
<comment type="subcellular location">
    <subcellularLocation>
        <location evidence="1">Membrane</location>
        <topology evidence="1">Multi-pass membrane protein</topology>
    </subcellularLocation>
</comment>
<dbReference type="Ensembl" id="ENSSAUT00010016697.1">
    <property type="protein sequence ID" value="ENSSAUP00010015751.1"/>
    <property type="gene ID" value="ENSSAUG00010007280.1"/>
</dbReference>
<feature type="transmembrane region" description="Helical" evidence="7">
    <location>
        <begin position="242"/>
        <end position="262"/>
    </location>
</feature>
<dbReference type="AlphaFoldDB" id="A0A671UPQ3"/>
<feature type="transmembrane region" description="Helical" evidence="7">
    <location>
        <begin position="77"/>
        <end position="97"/>
    </location>
</feature>
<dbReference type="GeneTree" id="ENSGT00940000166598"/>
<dbReference type="OMA" id="WVRKVCQ"/>
<sequence length="354" mass="40776">MATIVMERIGRVFISLQHIREVPRMLTEAAPSMPGTVRDTEVPPYFRERYVCTGYRPLNQNWRYYFLSLFQRHNETINVWTHLLAFLVFLVKLRQLTETVDFVGDHHSWPLLVLILSSLTYSAFSAAAHLLGGKSEQCHYTFFFLDYVGVAQYQYGSAIVHFYYAVDESFYRHVHGIFMPVATVLSCLSCLGCCYGKYCNHSLPTWVRKVCQVVPSALAYMWDSSPVAKRLMSLSTANNDPAIIYHFGQVAFFLSCAFFFTYPLLERCRPGRCDFLGQSHQVFHVFLSCCTFCQIHASHLDFVGRRELYSRLHRSNEAALFVGLYVVTLVVCPLIAAFMMRKVKQVLDFKSKSK</sequence>
<comment type="similarity">
    <text evidence="2">Belongs to the ADIPOR family.</text>
</comment>
<dbReference type="InterPro" id="IPR004254">
    <property type="entry name" value="AdipoR/HlyIII-related"/>
</dbReference>
<dbReference type="GO" id="GO:0003707">
    <property type="term" value="F:nuclear steroid receptor activity"/>
    <property type="evidence" value="ECO:0007669"/>
    <property type="project" value="TreeGrafter"/>
</dbReference>
<dbReference type="PANTHER" id="PTHR20855">
    <property type="entry name" value="ADIPOR/PROGESTIN RECEPTOR-RELATED"/>
    <property type="match status" value="1"/>
</dbReference>
<reference evidence="8" key="3">
    <citation type="submission" date="2025-09" db="UniProtKB">
        <authorList>
            <consortium name="Ensembl"/>
        </authorList>
    </citation>
    <scope>IDENTIFICATION</scope>
</reference>
<feature type="transmembrane region" description="Helical" evidence="7">
    <location>
        <begin position="109"/>
        <end position="131"/>
    </location>
</feature>
<dbReference type="GO" id="GO:0005496">
    <property type="term" value="F:steroid binding"/>
    <property type="evidence" value="ECO:0007669"/>
    <property type="project" value="TreeGrafter"/>
</dbReference>
<evidence type="ECO:0000256" key="3">
    <source>
        <dbReference type="ARBA" id="ARBA00022692"/>
    </source>
</evidence>
<gene>
    <name evidence="8" type="primary">paqr7a</name>
</gene>
<evidence type="ECO:0000256" key="4">
    <source>
        <dbReference type="ARBA" id="ARBA00022989"/>
    </source>
</evidence>
<evidence type="ECO:0000313" key="8">
    <source>
        <dbReference type="Ensembl" id="ENSSAUP00010015751.1"/>
    </source>
</evidence>
<dbReference type="GO" id="GO:0005886">
    <property type="term" value="C:plasma membrane"/>
    <property type="evidence" value="ECO:0007669"/>
    <property type="project" value="TreeGrafter"/>
</dbReference>